<reference evidence="2 3" key="1">
    <citation type="submission" date="2017-07" db="EMBL/GenBank/DDBJ databases">
        <authorList>
            <person name="Talla V."/>
            <person name="Backstrom N."/>
        </authorList>
    </citation>
    <scope>NUCLEOTIDE SEQUENCE [LARGE SCALE GENOMIC DNA]</scope>
</reference>
<protein>
    <submittedName>
        <fullName evidence="2">Uncharacterized protein</fullName>
    </submittedName>
</protein>
<organism evidence="2 3">
    <name type="scientific">Leptidea sinapis</name>
    <dbReference type="NCBI Taxonomy" id="189913"/>
    <lineage>
        <taxon>Eukaryota</taxon>
        <taxon>Metazoa</taxon>
        <taxon>Ecdysozoa</taxon>
        <taxon>Arthropoda</taxon>
        <taxon>Hexapoda</taxon>
        <taxon>Insecta</taxon>
        <taxon>Pterygota</taxon>
        <taxon>Neoptera</taxon>
        <taxon>Endopterygota</taxon>
        <taxon>Lepidoptera</taxon>
        <taxon>Glossata</taxon>
        <taxon>Ditrysia</taxon>
        <taxon>Papilionoidea</taxon>
        <taxon>Pieridae</taxon>
        <taxon>Dismorphiinae</taxon>
        <taxon>Leptidea</taxon>
    </lineage>
</organism>
<dbReference type="EMBL" id="FZQP02005332">
    <property type="protein sequence ID" value="VVD01421.1"/>
    <property type="molecule type" value="Genomic_DNA"/>
</dbReference>
<evidence type="ECO:0000256" key="1">
    <source>
        <dbReference type="SAM" id="MobiDB-lite"/>
    </source>
</evidence>
<feature type="region of interest" description="Disordered" evidence="1">
    <location>
        <begin position="1"/>
        <end position="131"/>
    </location>
</feature>
<accession>A0A5E4QUK8</accession>
<evidence type="ECO:0000313" key="2">
    <source>
        <dbReference type="EMBL" id="VVD01421.1"/>
    </source>
</evidence>
<name>A0A5E4QUK8_9NEOP</name>
<feature type="compositionally biased region" description="Low complexity" evidence="1">
    <location>
        <begin position="85"/>
        <end position="96"/>
    </location>
</feature>
<feature type="compositionally biased region" description="Gly residues" evidence="1">
    <location>
        <begin position="97"/>
        <end position="106"/>
    </location>
</feature>
<dbReference type="AlphaFoldDB" id="A0A5E4QUK8"/>
<sequence>MCLAVEYQPPPLGLNPGHPAVSGGQPRFTRHSQTQLQLLRGGAQPRAHGRHHRPGPLHASLREALRRHPRFVVDGGVAGRRRVLPAGRSEPSSSSGEGDGAAGGGGRSKRVSHDSGVSDGSYVRRKQRSRK</sequence>
<gene>
    <name evidence="2" type="ORF">LSINAPIS_LOCUS11842</name>
</gene>
<proteinExistence type="predicted"/>
<keyword evidence="3" id="KW-1185">Reference proteome</keyword>
<dbReference type="Proteomes" id="UP000324832">
    <property type="component" value="Unassembled WGS sequence"/>
</dbReference>
<evidence type="ECO:0000313" key="3">
    <source>
        <dbReference type="Proteomes" id="UP000324832"/>
    </source>
</evidence>